<keyword evidence="2" id="KW-1185">Reference proteome</keyword>
<proteinExistence type="predicted"/>
<dbReference type="SUPFAM" id="SSF57997">
    <property type="entry name" value="Tropomyosin"/>
    <property type="match status" value="1"/>
</dbReference>
<gene>
    <name evidence="1" type="ORF">COCNU_05G005780</name>
</gene>
<comment type="caution">
    <text evidence="1">The sequence shown here is derived from an EMBL/GenBank/DDBJ whole genome shotgun (WGS) entry which is preliminary data.</text>
</comment>
<dbReference type="AlphaFoldDB" id="A0A8K0I8Z2"/>
<sequence length="136" mass="15536">MHPTTRGVLLMMAHDIIILHETLNSFARLNSELENKAQTIDARAEVAGELLHAAEEREKKYQEKLALLETELGINQNRSTNLEEEFGWLKADFQKKMESMEFALIEERGRGAELLKKLSAMEKKLLVAKLAMKTQV</sequence>
<protein>
    <submittedName>
        <fullName evidence="1">Uncharacterized protein</fullName>
    </submittedName>
</protein>
<dbReference type="EMBL" id="CM017876">
    <property type="protein sequence ID" value="KAG1342349.1"/>
    <property type="molecule type" value="Genomic_DNA"/>
</dbReference>
<organism evidence="1 2">
    <name type="scientific">Cocos nucifera</name>
    <name type="common">Coconut palm</name>
    <dbReference type="NCBI Taxonomy" id="13894"/>
    <lineage>
        <taxon>Eukaryota</taxon>
        <taxon>Viridiplantae</taxon>
        <taxon>Streptophyta</taxon>
        <taxon>Embryophyta</taxon>
        <taxon>Tracheophyta</taxon>
        <taxon>Spermatophyta</taxon>
        <taxon>Magnoliopsida</taxon>
        <taxon>Liliopsida</taxon>
        <taxon>Arecaceae</taxon>
        <taxon>Arecoideae</taxon>
        <taxon>Cocoseae</taxon>
        <taxon>Attaleinae</taxon>
        <taxon>Cocos</taxon>
    </lineage>
</organism>
<name>A0A8K0I8Z2_COCNU</name>
<reference evidence="1" key="2">
    <citation type="submission" date="2019-07" db="EMBL/GenBank/DDBJ databases">
        <authorList>
            <person name="Yang Y."/>
            <person name="Bocs S."/>
            <person name="Baudouin L."/>
        </authorList>
    </citation>
    <scope>NUCLEOTIDE SEQUENCE</scope>
    <source>
        <tissue evidence="1">Spear leaf of Hainan Tall coconut</tissue>
    </source>
</reference>
<evidence type="ECO:0000313" key="2">
    <source>
        <dbReference type="Proteomes" id="UP000797356"/>
    </source>
</evidence>
<dbReference type="Proteomes" id="UP000797356">
    <property type="component" value="Chromosome 5"/>
</dbReference>
<accession>A0A8K0I8Z2</accession>
<reference evidence="1" key="1">
    <citation type="journal article" date="2017" name="Gigascience">
        <title>The genome draft of coconut (Cocos nucifera).</title>
        <authorList>
            <person name="Xiao Y."/>
            <person name="Xu P."/>
            <person name="Fan H."/>
            <person name="Baudouin L."/>
            <person name="Xia W."/>
            <person name="Bocs S."/>
            <person name="Xu J."/>
            <person name="Li Q."/>
            <person name="Guo A."/>
            <person name="Zhou L."/>
            <person name="Li J."/>
            <person name="Wu Y."/>
            <person name="Ma Z."/>
            <person name="Armero A."/>
            <person name="Issali A.E."/>
            <person name="Liu N."/>
            <person name="Peng M."/>
            <person name="Yang Y."/>
        </authorList>
    </citation>
    <scope>NUCLEOTIDE SEQUENCE</scope>
    <source>
        <tissue evidence="1">Spear leaf of Hainan Tall coconut</tissue>
    </source>
</reference>
<evidence type="ECO:0000313" key="1">
    <source>
        <dbReference type="EMBL" id="KAG1342349.1"/>
    </source>
</evidence>